<keyword evidence="2" id="KW-0645">Protease</keyword>
<dbReference type="EMBL" id="CACVAT010000372">
    <property type="protein sequence ID" value="CAA6822911.1"/>
    <property type="molecule type" value="Genomic_DNA"/>
</dbReference>
<evidence type="ECO:0000313" key="2">
    <source>
        <dbReference type="EMBL" id="CAA6822911.1"/>
    </source>
</evidence>
<sequence>MTEPSQPQNPEQNTPDRGNRVFTDLVERVRSGELKARMHYFLFRKGQEAKRSDSILSRYKRRLAEDWPRWLGIGAGITGLLMFFNPEEFSLWQIPLVFILMLVAPAFFELPNTLNALFGHTEHQHLVGSTITLTQPIANGKGKTTLEQQEWVVSGPDCPAGSSVTIITLDAKTLYVTLPGQEVLERGAT</sequence>
<name>A0A6S6TIQ6_9GAMM</name>
<dbReference type="AlphaFoldDB" id="A0A6S6TIQ6"/>
<organism evidence="2">
    <name type="scientific">uncultured Thiotrichaceae bacterium</name>
    <dbReference type="NCBI Taxonomy" id="298394"/>
    <lineage>
        <taxon>Bacteria</taxon>
        <taxon>Pseudomonadati</taxon>
        <taxon>Pseudomonadota</taxon>
        <taxon>Gammaproteobacteria</taxon>
        <taxon>Thiotrichales</taxon>
        <taxon>Thiotrichaceae</taxon>
        <taxon>environmental samples</taxon>
    </lineage>
</organism>
<dbReference type="GO" id="GO:0006508">
    <property type="term" value="P:proteolysis"/>
    <property type="evidence" value="ECO:0007669"/>
    <property type="project" value="UniProtKB-KW"/>
</dbReference>
<accession>A0A6S6TIQ6</accession>
<keyword evidence="1" id="KW-0812">Transmembrane</keyword>
<keyword evidence="1" id="KW-1133">Transmembrane helix</keyword>
<keyword evidence="2" id="KW-0378">Hydrolase</keyword>
<reference evidence="2" key="1">
    <citation type="submission" date="2020-01" db="EMBL/GenBank/DDBJ databases">
        <authorList>
            <person name="Meier V. D."/>
            <person name="Meier V D."/>
        </authorList>
    </citation>
    <scope>NUCLEOTIDE SEQUENCE</scope>
    <source>
        <strain evidence="2">HLG_WM_MAG_09</strain>
    </source>
</reference>
<dbReference type="GO" id="GO:0008233">
    <property type="term" value="F:peptidase activity"/>
    <property type="evidence" value="ECO:0007669"/>
    <property type="project" value="UniProtKB-KW"/>
</dbReference>
<proteinExistence type="predicted"/>
<evidence type="ECO:0000256" key="1">
    <source>
        <dbReference type="SAM" id="Phobius"/>
    </source>
</evidence>
<feature type="transmembrane region" description="Helical" evidence="1">
    <location>
        <begin position="90"/>
        <end position="108"/>
    </location>
</feature>
<keyword evidence="1" id="KW-0472">Membrane</keyword>
<feature type="transmembrane region" description="Helical" evidence="1">
    <location>
        <begin position="67"/>
        <end position="84"/>
    </location>
</feature>
<gene>
    <name evidence="2" type="ORF">HELGO_WM16567</name>
</gene>
<protein>
    <submittedName>
        <fullName evidence="2">Membrane protein implicated in regulation of membrane protease activity</fullName>
    </submittedName>
</protein>